<dbReference type="Proteomes" id="UP000807469">
    <property type="component" value="Unassembled WGS sequence"/>
</dbReference>
<proteinExistence type="predicted"/>
<organism evidence="2 3">
    <name type="scientific">Pholiota conissans</name>
    <dbReference type="NCBI Taxonomy" id="109636"/>
    <lineage>
        <taxon>Eukaryota</taxon>
        <taxon>Fungi</taxon>
        <taxon>Dikarya</taxon>
        <taxon>Basidiomycota</taxon>
        <taxon>Agaricomycotina</taxon>
        <taxon>Agaricomycetes</taxon>
        <taxon>Agaricomycetidae</taxon>
        <taxon>Agaricales</taxon>
        <taxon>Agaricineae</taxon>
        <taxon>Strophariaceae</taxon>
        <taxon>Pholiota</taxon>
    </lineage>
</organism>
<feature type="compositionally biased region" description="Basic residues" evidence="1">
    <location>
        <begin position="56"/>
        <end position="70"/>
    </location>
</feature>
<keyword evidence="3" id="KW-1185">Reference proteome</keyword>
<comment type="caution">
    <text evidence="2">The sequence shown here is derived from an EMBL/GenBank/DDBJ whole genome shotgun (WGS) entry which is preliminary data.</text>
</comment>
<dbReference type="EMBL" id="MU155253">
    <property type="protein sequence ID" value="KAF9477681.1"/>
    <property type="molecule type" value="Genomic_DNA"/>
</dbReference>
<name>A0A9P6CS17_9AGAR</name>
<gene>
    <name evidence="2" type="ORF">BDN70DRAFT_896309</name>
</gene>
<dbReference type="AlphaFoldDB" id="A0A9P6CS17"/>
<feature type="region of interest" description="Disordered" evidence="1">
    <location>
        <begin position="52"/>
        <end position="72"/>
    </location>
</feature>
<reference evidence="2" key="1">
    <citation type="submission" date="2020-11" db="EMBL/GenBank/DDBJ databases">
        <authorList>
            <consortium name="DOE Joint Genome Institute"/>
            <person name="Ahrendt S."/>
            <person name="Riley R."/>
            <person name="Andreopoulos W."/>
            <person name="Labutti K."/>
            <person name="Pangilinan J."/>
            <person name="Ruiz-Duenas F.J."/>
            <person name="Barrasa J.M."/>
            <person name="Sanchez-Garcia M."/>
            <person name="Camarero S."/>
            <person name="Miyauchi S."/>
            <person name="Serrano A."/>
            <person name="Linde D."/>
            <person name="Babiker R."/>
            <person name="Drula E."/>
            <person name="Ayuso-Fernandez I."/>
            <person name="Pacheco R."/>
            <person name="Padilla G."/>
            <person name="Ferreira P."/>
            <person name="Barriuso J."/>
            <person name="Kellner H."/>
            <person name="Castanera R."/>
            <person name="Alfaro M."/>
            <person name="Ramirez L."/>
            <person name="Pisabarro A.G."/>
            <person name="Kuo A."/>
            <person name="Tritt A."/>
            <person name="Lipzen A."/>
            <person name="He G."/>
            <person name="Yan M."/>
            <person name="Ng V."/>
            <person name="Cullen D."/>
            <person name="Martin F."/>
            <person name="Rosso M.-N."/>
            <person name="Henrissat B."/>
            <person name="Hibbett D."/>
            <person name="Martinez A.T."/>
            <person name="Grigoriev I.V."/>
        </authorList>
    </citation>
    <scope>NUCLEOTIDE SEQUENCE</scope>
    <source>
        <strain evidence="2">CIRM-BRFM 674</strain>
    </source>
</reference>
<accession>A0A9P6CS17</accession>
<evidence type="ECO:0000313" key="3">
    <source>
        <dbReference type="Proteomes" id="UP000807469"/>
    </source>
</evidence>
<protein>
    <submittedName>
        <fullName evidence="2">Uncharacterized protein</fullName>
    </submittedName>
</protein>
<sequence>MYFSRHNNTKHPEAGLVISPPLECPKKLKKSMTKWQWHHHSKYQQEILKAADAARERRRPRKLQKKKRPERHSIGRLVYDSDDTEAEVDHRRIGISSPFEAKFREKSSHNVGHSGLLSPRYRFGDVLVKVAELKRSVRKRHRKAKSQRNGVDLADAERQKSEKEAIEEGYVMLNNDSEVKIKSERNPRIGWVTRLTRPWNVPKRREDEDATSKIINKPIAEGRRTSSNLQYKKPEFMTYSYYRARRLKVELAGDDDNTLKEYKARDNRNLRTNGVGPSGGGRRKLGMFFGVAI</sequence>
<feature type="region of interest" description="Disordered" evidence="1">
    <location>
        <begin position="138"/>
        <end position="160"/>
    </location>
</feature>
<evidence type="ECO:0000256" key="1">
    <source>
        <dbReference type="SAM" id="MobiDB-lite"/>
    </source>
</evidence>
<evidence type="ECO:0000313" key="2">
    <source>
        <dbReference type="EMBL" id="KAF9477681.1"/>
    </source>
</evidence>